<dbReference type="AlphaFoldDB" id="A0A5C5ZLU7"/>
<keyword evidence="1" id="KW-1133">Transmembrane helix</keyword>
<gene>
    <name evidence="2" type="ORF">Pla100_58090</name>
</gene>
<proteinExistence type="predicted"/>
<feature type="transmembrane region" description="Helical" evidence="1">
    <location>
        <begin position="122"/>
        <end position="142"/>
    </location>
</feature>
<dbReference type="GO" id="GO:0016020">
    <property type="term" value="C:membrane"/>
    <property type="evidence" value="ECO:0007669"/>
    <property type="project" value="InterPro"/>
</dbReference>
<keyword evidence="1" id="KW-0472">Membrane</keyword>
<feature type="transmembrane region" description="Helical" evidence="1">
    <location>
        <begin position="224"/>
        <end position="246"/>
    </location>
</feature>
<dbReference type="GO" id="GO:0005737">
    <property type="term" value="C:cytoplasm"/>
    <property type="evidence" value="ECO:0007669"/>
    <property type="project" value="TreeGrafter"/>
</dbReference>
<dbReference type="EMBL" id="SJPM01000023">
    <property type="protein sequence ID" value="TWT87957.1"/>
    <property type="molecule type" value="Genomic_DNA"/>
</dbReference>
<dbReference type="OrthoDB" id="9759690at2"/>
<accession>A0A5C5ZLU7</accession>
<dbReference type="Proteomes" id="UP000316213">
    <property type="component" value="Unassembled WGS sequence"/>
</dbReference>
<feature type="transmembrane region" description="Helical" evidence="1">
    <location>
        <begin position="154"/>
        <end position="174"/>
    </location>
</feature>
<keyword evidence="3" id="KW-1185">Reference proteome</keyword>
<feature type="transmembrane region" description="Helical" evidence="1">
    <location>
        <begin position="346"/>
        <end position="369"/>
    </location>
</feature>
<dbReference type="InterPro" id="IPR001193">
    <property type="entry name" value="MBTPS2"/>
</dbReference>
<comment type="caution">
    <text evidence="2">The sequence shown here is derived from an EMBL/GenBank/DDBJ whole genome shotgun (WGS) entry which is preliminary data.</text>
</comment>
<name>A0A5C5ZLU7_9BACT</name>
<evidence type="ECO:0008006" key="4">
    <source>
        <dbReference type="Google" id="ProtNLM"/>
    </source>
</evidence>
<reference evidence="2 3" key="1">
    <citation type="submission" date="2019-02" db="EMBL/GenBank/DDBJ databases">
        <title>Deep-cultivation of Planctomycetes and their phenomic and genomic characterization uncovers novel biology.</title>
        <authorList>
            <person name="Wiegand S."/>
            <person name="Jogler M."/>
            <person name="Boedeker C."/>
            <person name="Pinto D."/>
            <person name="Vollmers J."/>
            <person name="Rivas-Marin E."/>
            <person name="Kohn T."/>
            <person name="Peeters S.H."/>
            <person name="Heuer A."/>
            <person name="Rast P."/>
            <person name="Oberbeckmann S."/>
            <person name="Bunk B."/>
            <person name="Jeske O."/>
            <person name="Meyerdierks A."/>
            <person name="Storesund J.E."/>
            <person name="Kallscheuer N."/>
            <person name="Luecker S."/>
            <person name="Lage O.M."/>
            <person name="Pohl T."/>
            <person name="Merkel B.J."/>
            <person name="Hornburger P."/>
            <person name="Mueller R.-W."/>
            <person name="Bruemmer F."/>
            <person name="Labrenz M."/>
            <person name="Spormann A.M."/>
            <person name="Op Den Camp H."/>
            <person name="Overmann J."/>
            <person name="Amann R."/>
            <person name="Jetten M.S.M."/>
            <person name="Mascher T."/>
            <person name="Medema M.H."/>
            <person name="Devos D.P."/>
            <person name="Kaster A.-K."/>
            <person name="Ovreas L."/>
            <person name="Rohde M."/>
            <person name="Galperin M.Y."/>
            <person name="Jogler C."/>
        </authorList>
    </citation>
    <scope>NUCLEOTIDE SEQUENCE [LARGE SCALE GENOMIC DNA]</scope>
    <source>
        <strain evidence="2 3">Pla100</strain>
    </source>
</reference>
<sequence>MRLADGLIVREIELVDRNVWVVKEPRSDQFFFFEQHEWSLLKSLPDLGRLVEGQTHDGNRDQTEPFFAHAAKQGLIVGHPQSIQPVSERRRGMALSNPLAIRVPGFDPSQSLDRILRYRNWFQYRVGFAMVVVSVLLVLFHLDAFVADVSRATYQLGVVSGSTWLTFLFAVAIIKIVHELAHGLACHSLGGRCREMGLMFLFGVPCLYCDVSDAWLIRDRWSRIAVSAAGMIAEWIVASIAVLVWVSTHSGWVHDLAAMLVIVASVSTLIVNANPLLRYDGYFILSDWWGVPNLSAEASAALREWAIDREPWRPRWGLVVYAILSGLYRFFVIGVLLWVIGRWITAWIGVGAALPVAIWIGWLMLRRWFSIGTELVTRRMRAIAFAGLSVFVLALPFPQTFRGGGIVKAMDERNVYSPATGTIQSSNDHTEQTDWSLEMDLLKARGLVEELTIGLRSLELSRFDQPSISSTLPTLRKRLESAKAREAVLSRQADRLRTTWSQSERLFEPTRKESFHGFDTTHRSTWVDLPLDKFNDNAVIERGTLLGRVGDHRRRVVSVFIPGDQIDLVRLNQTATACLPSLASGSLTGTIVDVSQNPVDELPPELVTAKWILTDPMGQPLTDRGRAPRSTHYEVRVAIDESDDLTNPLPTRMIVPVRLYLSNRSTWERWVEWFRTNVTWAF</sequence>
<dbReference type="RefSeq" id="WP_146582211.1">
    <property type="nucleotide sequence ID" value="NZ_SJPM01000023.1"/>
</dbReference>
<dbReference type="PANTHER" id="PTHR13325:SF3">
    <property type="entry name" value="MEMBRANE-BOUND TRANSCRIPTION FACTOR SITE-2 PROTEASE"/>
    <property type="match status" value="1"/>
</dbReference>
<feature type="transmembrane region" description="Helical" evidence="1">
    <location>
        <begin position="381"/>
        <end position="398"/>
    </location>
</feature>
<organism evidence="2 3">
    <name type="scientific">Neorhodopirellula pilleata</name>
    <dbReference type="NCBI Taxonomy" id="2714738"/>
    <lineage>
        <taxon>Bacteria</taxon>
        <taxon>Pseudomonadati</taxon>
        <taxon>Planctomycetota</taxon>
        <taxon>Planctomycetia</taxon>
        <taxon>Pirellulales</taxon>
        <taxon>Pirellulaceae</taxon>
        <taxon>Neorhodopirellula</taxon>
    </lineage>
</organism>
<dbReference type="GO" id="GO:0004222">
    <property type="term" value="F:metalloendopeptidase activity"/>
    <property type="evidence" value="ECO:0007669"/>
    <property type="project" value="InterPro"/>
</dbReference>
<feature type="transmembrane region" description="Helical" evidence="1">
    <location>
        <begin position="252"/>
        <end position="271"/>
    </location>
</feature>
<dbReference type="GO" id="GO:0031293">
    <property type="term" value="P:membrane protein intracellular domain proteolysis"/>
    <property type="evidence" value="ECO:0007669"/>
    <property type="project" value="TreeGrafter"/>
</dbReference>
<protein>
    <recommendedName>
        <fullName evidence="4">Peptidase family M50</fullName>
    </recommendedName>
</protein>
<evidence type="ECO:0000313" key="3">
    <source>
        <dbReference type="Proteomes" id="UP000316213"/>
    </source>
</evidence>
<feature type="transmembrane region" description="Helical" evidence="1">
    <location>
        <begin position="318"/>
        <end position="340"/>
    </location>
</feature>
<evidence type="ECO:0000256" key="1">
    <source>
        <dbReference type="SAM" id="Phobius"/>
    </source>
</evidence>
<keyword evidence="1" id="KW-0812">Transmembrane</keyword>
<evidence type="ECO:0000313" key="2">
    <source>
        <dbReference type="EMBL" id="TWT87957.1"/>
    </source>
</evidence>
<dbReference type="PANTHER" id="PTHR13325">
    <property type="entry name" value="PROTEASE M50 MEMBRANE-BOUND TRANSCRIPTION FACTOR SITE 2 PROTEASE"/>
    <property type="match status" value="1"/>
</dbReference>